<dbReference type="GO" id="GO:0016491">
    <property type="term" value="F:oxidoreductase activity"/>
    <property type="evidence" value="ECO:0007669"/>
    <property type="project" value="UniProtKB-KW"/>
</dbReference>
<keyword evidence="6" id="KW-1185">Reference proteome</keyword>
<evidence type="ECO:0000256" key="3">
    <source>
        <dbReference type="RuleBase" id="RU000363"/>
    </source>
</evidence>
<dbReference type="InterPro" id="IPR020904">
    <property type="entry name" value="Sc_DH/Rdtase_CS"/>
</dbReference>
<dbReference type="RefSeq" id="WP_011773504.1">
    <property type="nucleotide sequence ID" value="NC_008711.1"/>
</dbReference>
<reference evidence="5 6" key="1">
    <citation type="journal article" date="2006" name="PLoS Genet.">
        <title>Secrets of soil survival revealed by the genome sequence of Arthrobacter aurescens TC1.</title>
        <authorList>
            <person name="Mongodin E.F."/>
            <person name="Shapir N."/>
            <person name="Daugherty S.C."/>
            <person name="DeBoy R.T."/>
            <person name="Emerson J.B."/>
            <person name="Shvartzbeyn A."/>
            <person name="Radune D."/>
            <person name="Vamathevan J."/>
            <person name="Riggs F."/>
            <person name="Grinberg V."/>
            <person name="Khouri H."/>
            <person name="Wackett L.P."/>
            <person name="Nelson K.E."/>
            <person name="Sadowsky M.J."/>
        </authorList>
    </citation>
    <scope>NUCLEOTIDE SEQUENCE [LARGE SCALE GENOMIC DNA]</scope>
    <source>
        <strain evidence="5 6">TC1</strain>
    </source>
</reference>
<dbReference type="AlphaFoldDB" id="A1R2U4"/>
<organism evidence="5 6">
    <name type="scientific">Paenarthrobacter aurescens (strain TC1)</name>
    <dbReference type="NCBI Taxonomy" id="290340"/>
    <lineage>
        <taxon>Bacteria</taxon>
        <taxon>Bacillati</taxon>
        <taxon>Actinomycetota</taxon>
        <taxon>Actinomycetes</taxon>
        <taxon>Micrococcales</taxon>
        <taxon>Micrococcaceae</taxon>
        <taxon>Paenarthrobacter</taxon>
    </lineage>
</organism>
<keyword evidence="2" id="KW-0560">Oxidoreductase</keyword>
<sequence length="264" mass="26814">MDIKGTVALVTGGASGLGAATAKRLFDAGASVVLVDLPQSAGDAYAAELNAAGSGEARAVFAPADVTNESQVQAAVHAAMALGPLRIVVNCAGIATPGKVLGREGVLPLETFNKVIQINLVGTFNVIRLAAAAMVETEPVSTELGGPERGVIINTASVAAFEGQIGQPAYAASKGAVAAMTLPLAREFARSLIRVATIAPGIFETPMMAGLPQSAQDSLGQQVPHPARLGRAAEYANLAAHIVENAMLNGETIRLDGAIRMGLK</sequence>
<dbReference type="PRINTS" id="PR00081">
    <property type="entry name" value="GDHRDH"/>
</dbReference>
<evidence type="ECO:0000313" key="6">
    <source>
        <dbReference type="Proteomes" id="UP000000637"/>
    </source>
</evidence>
<dbReference type="Proteomes" id="UP000000637">
    <property type="component" value="Chromosome"/>
</dbReference>
<accession>A1R2U4</accession>
<evidence type="ECO:0000256" key="2">
    <source>
        <dbReference type="ARBA" id="ARBA00023002"/>
    </source>
</evidence>
<dbReference type="HOGENOM" id="CLU_010194_42_0_11"/>
<feature type="domain" description="Ketoreductase" evidence="4">
    <location>
        <begin position="6"/>
        <end position="201"/>
    </location>
</feature>
<dbReference type="PRINTS" id="PR00080">
    <property type="entry name" value="SDRFAMILY"/>
</dbReference>
<dbReference type="PANTHER" id="PTHR43658:SF8">
    <property type="entry name" value="17-BETA-HYDROXYSTEROID DEHYDROGENASE 14-RELATED"/>
    <property type="match status" value="1"/>
</dbReference>
<name>A1R2U4_PAEAT</name>
<dbReference type="Gene3D" id="3.40.50.720">
    <property type="entry name" value="NAD(P)-binding Rossmann-like Domain"/>
    <property type="match status" value="1"/>
</dbReference>
<evidence type="ECO:0000259" key="4">
    <source>
        <dbReference type="SMART" id="SM00822"/>
    </source>
</evidence>
<dbReference type="PROSITE" id="PS00061">
    <property type="entry name" value="ADH_SHORT"/>
    <property type="match status" value="1"/>
</dbReference>
<comment type="similarity">
    <text evidence="1 3">Belongs to the short-chain dehydrogenases/reductases (SDR) family.</text>
</comment>
<dbReference type="InterPro" id="IPR036291">
    <property type="entry name" value="NAD(P)-bd_dom_sf"/>
</dbReference>
<dbReference type="FunFam" id="3.40.50.720:FF:000215">
    <property type="entry name" value="3-hydroxyacyl-CoA dehydrogenase type-2"/>
    <property type="match status" value="1"/>
</dbReference>
<proteinExistence type="inferred from homology"/>
<dbReference type="InterPro" id="IPR002347">
    <property type="entry name" value="SDR_fam"/>
</dbReference>
<gene>
    <name evidence="5" type="ordered locus">AAur_0755</name>
</gene>
<dbReference type="SUPFAM" id="SSF51735">
    <property type="entry name" value="NAD(P)-binding Rossmann-fold domains"/>
    <property type="match status" value="1"/>
</dbReference>
<dbReference type="InterPro" id="IPR057326">
    <property type="entry name" value="KR_dom"/>
</dbReference>
<dbReference type="EMBL" id="CP000474">
    <property type="protein sequence ID" value="ABM08674.1"/>
    <property type="molecule type" value="Genomic_DNA"/>
</dbReference>
<protein>
    <submittedName>
        <fullName evidence="5">3-hydroxyacyl-CoA dehydrogenase</fullName>
    </submittedName>
</protein>
<evidence type="ECO:0000256" key="1">
    <source>
        <dbReference type="ARBA" id="ARBA00006484"/>
    </source>
</evidence>
<dbReference type="eggNOG" id="COG1028">
    <property type="taxonomic scope" value="Bacteria"/>
</dbReference>
<dbReference type="STRING" id="290340.AAur_0755"/>
<dbReference type="OrthoDB" id="9795647at2"/>
<dbReference type="Pfam" id="PF00106">
    <property type="entry name" value="adh_short"/>
    <property type="match status" value="1"/>
</dbReference>
<evidence type="ECO:0000313" key="5">
    <source>
        <dbReference type="EMBL" id="ABM08674.1"/>
    </source>
</evidence>
<dbReference type="KEGG" id="aau:AAur_0755"/>
<dbReference type="SMART" id="SM00822">
    <property type="entry name" value="PKS_KR"/>
    <property type="match status" value="1"/>
</dbReference>
<dbReference type="PANTHER" id="PTHR43658">
    <property type="entry name" value="SHORT-CHAIN DEHYDROGENASE/REDUCTASE"/>
    <property type="match status" value="1"/>
</dbReference>